<evidence type="ECO:0000259" key="6">
    <source>
        <dbReference type="Pfam" id="PF13458"/>
    </source>
</evidence>
<dbReference type="InterPro" id="IPR051010">
    <property type="entry name" value="BCAA_transport"/>
</dbReference>
<dbReference type="InterPro" id="IPR000709">
    <property type="entry name" value="Leu_Ile_Val-bd"/>
</dbReference>
<keyword evidence="3 5" id="KW-0732">Signal</keyword>
<dbReference type="AlphaFoldDB" id="A0A7W0C9P6"/>
<dbReference type="SUPFAM" id="SSF53822">
    <property type="entry name" value="Periplasmic binding protein-like I"/>
    <property type="match status" value="1"/>
</dbReference>
<proteinExistence type="inferred from homology"/>
<dbReference type="PRINTS" id="PR00337">
    <property type="entry name" value="LEUILEVALBP"/>
</dbReference>
<evidence type="ECO:0000256" key="2">
    <source>
        <dbReference type="ARBA" id="ARBA00022448"/>
    </source>
</evidence>
<comment type="similarity">
    <text evidence="1">Belongs to the leucine-binding protein family.</text>
</comment>
<dbReference type="CDD" id="cd06333">
    <property type="entry name" value="PBP1_ABC_RPA1789-like"/>
    <property type="match status" value="1"/>
</dbReference>
<accession>A0A7W0C9P6</accession>
<evidence type="ECO:0000256" key="1">
    <source>
        <dbReference type="ARBA" id="ARBA00010062"/>
    </source>
</evidence>
<organism evidence="7 8">
    <name type="scientific">Desulfosalsimonas propionicica</name>
    <dbReference type="NCBI Taxonomy" id="332175"/>
    <lineage>
        <taxon>Bacteria</taxon>
        <taxon>Pseudomonadati</taxon>
        <taxon>Thermodesulfobacteriota</taxon>
        <taxon>Desulfobacteria</taxon>
        <taxon>Desulfobacterales</taxon>
        <taxon>Desulfosalsimonadaceae</taxon>
        <taxon>Desulfosalsimonas</taxon>
    </lineage>
</organism>
<dbReference type="InterPro" id="IPR028081">
    <property type="entry name" value="Leu-bd"/>
</dbReference>
<feature type="chain" id="PRO_5031304348" evidence="5">
    <location>
        <begin position="24"/>
        <end position="389"/>
    </location>
</feature>
<name>A0A7W0C9P6_9BACT</name>
<keyword evidence="2" id="KW-0813">Transport</keyword>
<dbReference type="Pfam" id="PF13458">
    <property type="entry name" value="Peripla_BP_6"/>
    <property type="match status" value="1"/>
</dbReference>
<dbReference type="EMBL" id="JACDUS010000005">
    <property type="protein sequence ID" value="MBA2881741.1"/>
    <property type="molecule type" value="Genomic_DNA"/>
</dbReference>
<evidence type="ECO:0000256" key="3">
    <source>
        <dbReference type="ARBA" id="ARBA00022729"/>
    </source>
</evidence>
<evidence type="ECO:0000256" key="5">
    <source>
        <dbReference type="SAM" id="SignalP"/>
    </source>
</evidence>
<evidence type="ECO:0000313" key="8">
    <source>
        <dbReference type="Proteomes" id="UP000525298"/>
    </source>
</evidence>
<feature type="signal peptide" evidence="5">
    <location>
        <begin position="1"/>
        <end position="23"/>
    </location>
</feature>
<feature type="domain" description="Leucine-binding protein" evidence="6">
    <location>
        <begin position="36"/>
        <end position="382"/>
    </location>
</feature>
<comment type="caution">
    <text evidence="7">The sequence shown here is derived from an EMBL/GenBank/DDBJ whole genome shotgun (WGS) entry which is preliminary data.</text>
</comment>
<protein>
    <submittedName>
        <fullName evidence="7">Branched-chain amino acid transport system substrate-binding protein</fullName>
    </submittedName>
</protein>
<dbReference type="PANTHER" id="PTHR30483:SF38">
    <property type="entry name" value="BLR7848 PROTEIN"/>
    <property type="match status" value="1"/>
</dbReference>
<dbReference type="RefSeq" id="WP_181551399.1">
    <property type="nucleotide sequence ID" value="NZ_JACDUS010000005.1"/>
</dbReference>
<dbReference type="Gene3D" id="3.40.50.2300">
    <property type="match status" value="2"/>
</dbReference>
<dbReference type="GO" id="GO:0006865">
    <property type="term" value="P:amino acid transport"/>
    <property type="evidence" value="ECO:0007669"/>
    <property type="project" value="UniProtKB-KW"/>
</dbReference>
<sequence>MRFIRKCRLVLQAAALLCAVVFAANPAAGADSGKNPMKIGGIFSVTGPASFLGDPEKKSMELAIEEINAAGGVDGRMLEAVIYDTEGDPSKAVMAAGKLINKDQVTAIVGPSRTPTTLAVVPMVERAGLPFVSCAAGNKIVEPIKPWVFKTAQSDIQAVASIYAHLEKQGIDRIGTLTVANSFGESGREQLIEQAGDFGITVVRSESFGAGDTDMTSQLTKIRQEKPGAIICWGTNPGPAVVAKNVEQLGLDIPLYQSHGVASPKFIELAGDSAEGILLPTGKILVADLLPDDDPQKQVLTDYIDAYENKYDETVSGFGGYAYDAVYLLARAMAGTGGDKAKIRENLENIREHVGISGVFSFSQTDHNGLDPSAFVMVRITDGKWQLVK</sequence>
<keyword evidence="8" id="KW-1185">Reference proteome</keyword>
<evidence type="ECO:0000256" key="4">
    <source>
        <dbReference type="ARBA" id="ARBA00022970"/>
    </source>
</evidence>
<dbReference type="PANTHER" id="PTHR30483">
    <property type="entry name" value="LEUCINE-SPECIFIC-BINDING PROTEIN"/>
    <property type="match status" value="1"/>
</dbReference>
<keyword evidence="4" id="KW-0029">Amino-acid transport</keyword>
<reference evidence="7 8" key="1">
    <citation type="submission" date="2020-07" db="EMBL/GenBank/DDBJ databases">
        <title>Genomic Encyclopedia of Type Strains, Phase IV (KMG-IV): sequencing the most valuable type-strain genomes for metagenomic binning, comparative biology and taxonomic classification.</title>
        <authorList>
            <person name="Goeker M."/>
        </authorList>
    </citation>
    <scope>NUCLEOTIDE SEQUENCE [LARGE SCALE GENOMIC DNA]</scope>
    <source>
        <strain evidence="7 8">DSM 17721</strain>
    </source>
</reference>
<evidence type="ECO:0000313" key="7">
    <source>
        <dbReference type="EMBL" id="MBA2881741.1"/>
    </source>
</evidence>
<dbReference type="Proteomes" id="UP000525298">
    <property type="component" value="Unassembled WGS sequence"/>
</dbReference>
<dbReference type="InterPro" id="IPR028082">
    <property type="entry name" value="Peripla_BP_I"/>
</dbReference>
<gene>
    <name evidence="7" type="ORF">HNR65_002072</name>
</gene>